<dbReference type="PANTHER" id="PTHR32182:SF22">
    <property type="entry name" value="ATP-DEPENDENT ENDONUCLEASE, OLD FAMILY-RELATED"/>
    <property type="match status" value="1"/>
</dbReference>
<dbReference type="Pfam" id="PF13166">
    <property type="entry name" value="AAA_13"/>
    <property type="match status" value="1"/>
</dbReference>
<keyword evidence="4" id="KW-1185">Reference proteome</keyword>
<dbReference type="GO" id="GO:0000731">
    <property type="term" value="P:DNA synthesis involved in DNA repair"/>
    <property type="evidence" value="ECO:0007669"/>
    <property type="project" value="TreeGrafter"/>
</dbReference>
<dbReference type="Gene3D" id="3.40.50.300">
    <property type="entry name" value="P-loop containing nucleotide triphosphate hydrolases"/>
    <property type="match status" value="2"/>
</dbReference>
<dbReference type="GO" id="GO:0006302">
    <property type="term" value="P:double-strand break repair"/>
    <property type="evidence" value="ECO:0007669"/>
    <property type="project" value="TreeGrafter"/>
</dbReference>
<evidence type="ECO:0000313" key="2">
    <source>
        <dbReference type="EMBL" id="MQW91938.1"/>
    </source>
</evidence>
<dbReference type="InterPro" id="IPR027417">
    <property type="entry name" value="P-loop_NTPase"/>
</dbReference>
<dbReference type="Proteomes" id="UP000327478">
    <property type="component" value="Chromosome"/>
</dbReference>
<dbReference type="EMBL" id="WITK01000006">
    <property type="protein sequence ID" value="MQW91938.1"/>
    <property type="molecule type" value="Genomic_DNA"/>
</dbReference>
<proteinExistence type="predicted"/>
<dbReference type="InterPro" id="IPR026866">
    <property type="entry name" value="CR006_AAA"/>
</dbReference>
<reference evidence="4 5" key="1">
    <citation type="submission" date="2019-10" db="EMBL/GenBank/DDBJ databases">
        <authorList>
            <person name="Dong K."/>
        </authorList>
    </citation>
    <scope>NUCLEOTIDE SEQUENCE [LARGE SCALE GENOMIC DNA]</scope>
    <source>
        <strain evidence="3">Dk386</strain>
        <strain evidence="4">dk386</strain>
        <strain evidence="5">dk771</strain>
        <strain evidence="2">Dk771</strain>
    </source>
</reference>
<dbReference type="Proteomes" id="UP000480556">
    <property type="component" value="Unassembled WGS sequence"/>
</dbReference>
<sequence length="875" mass="98797">MNMMGQPTVQLDNFEQWICERPKWLQSVAEFLISNKRMPNDSELASFVTLCEQEAKDLAGAFTTISAGSLNNAAIRPQIRINKINKISGVNAIRMGSTLDFGGGNLTVIFGSNGSGKSSYSRLLKKICGSKAQEEILGNIFADKQHPISADIEVCLNNHPPSYTYVWLPNGSEDQHLKHVHIFDNKTAQIHMNKSEATYEPMRMRFISSLIKVCDEVSSTLQSKKDLLSSHLPQIPVHLYSSSASDLINSLSAKPTIEFIDSKCTYTDTDDQERVQIEATLAKQDIPSLLKEIETTKISLKVTGQYIDKLKELTSIKSLESIVEAKHQATYKRKLAVVEAQRVFSNSELEGVGQEAWISLWNKAKEYSEHIAYPNHNFPFTGEHANCVLCHQPLTDIAKARLHSFEDFIRSSLETEAKSAEKAKDQLLATLRKCLTQGEWTLHLEKLHLDKELINDLFEELNVLIETVIHKDSINELKMFNWSIISEAYKRKLQATEKEELSLISVNEDDSRKALEQKLKDLKSSQWLHQNKSALLTERTRLLTIAELDKAIKLCSTNALTRKKTELATDELELKYIQRFEEELKKLGGTRIPIKPVSLNKGKGKILFDLVIQGKVQEAQAHQVLSEGEARVVALAAFLADITGSGQNTPFIFDDPICSLDHVFEEKVVERLIELSKERQVIIFTHRLSLLALVQSAEKKAKEIAKVSGVPSSVNIHVETITRLQNETGIVSNPLIRNDKPDTALNKMLSILIPKLEKYIADGDVENFEKDAYHYCSEFRIQVEKCVETILLNEVVTRFRRAVQTQGRLSALAKIELEDCELIDELMTRYSVFEHSQPDEMPPPSPDLQSITEDTQKLAKWIKAFKARTLATMEA</sequence>
<dbReference type="SUPFAM" id="SSF52540">
    <property type="entry name" value="P-loop containing nucleoside triphosphate hydrolases"/>
    <property type="match status" value="1"/>
</dbReference>
<dbReference type="PANTHER" id="PTHR32182">
    <property type="entry name" value="DNA REPLICATION AND REPAIR PROTEIN RECF"/>
    <property type="match status" value="1"/>
</dbReference>
<feature type="domain" description="Protein CR006 P-loop" evidence="1">
    <location>
        <begin position="98"/>
        <end position="700"/>
    </location>
</feature>
<dbReference type="RefSeq" id="WP_153370278.1">
    <property type="nucleotide sequence ID" value="NZ_CP045650.1"/>
</dbReference>
<dbReference type="EMBL" id="CP045650">
    <property type="protein sequence ID" value="QGA10037.1"/>
    <property type="molecule type" value="Genomic_DNA"/>
</dbReference>
<protein>
    <submittedName>
        <fullName evidence="2">AAA family ATPase</fullName>
    </submittedName>
</protein>
<name>A0A5Q0NYQ7_9GAMM</name>
<gene>
    <name evidence="3" type="ORF">GFH30_00870</name>
    <name evidence="2" type="ORF">GHJ48_05925</name>
</gene>
<evidence type="ECO:0000313" key="5">
    <source>
        <dbReference type="Proteomes" id="UP000480556"/>
    </source>
</evidence>
<dbReference type="AlphaFoldDB" id="A0A5Q0NYQ7"/>
<evidence type="ECO:0000313" key="4">
    <source>
        <dbReference type="Proteomes" id="UP000327478"/>
    </source>
</evidence>
<accession>A0A5Q0NYQ7</accession>
<evidence type="ECO:0000313" key="3">
    <source>
        <dbReference type="EMBL" id="QGA10037.1"/>
    </source>
</evidence>
<organism evidence="2 5">
    <name type="scientific">Acinetobacter wanghuae</name>
    <dbReference type="NCBI Taxonomy" id="2662362"/>
    <lineage>
        <taxon>Bacteria</taxon>
        <taxon>Pseudomonadati</taxon>
        <taxon>Pseudomonadota</taxon>
        <taxon>Gammaproteobacteria</taxon>
        <taxon>Moraxellales</taxon>
        <taxon>Moraxellaceae</taxon>
        <taxon>Acinetobacter</taxon>
    </lineage>
</organism>
<evidence type="ECO:0000259" key="1">
    <source>
        <dbReference type="Pfam" id="PF13166"/>
    </source>
</evidence>